<dbReference type="Pfam" id="PF04091">
    <property type="entry name" value="Sec15_C"/>
    <property type="match status" value="1"/>
</dbReference>
<dbReference type="InterPro" id="IPR046361">
    <property type="entry name" value="EXOC6/Sec15_C"/>
</dbReference>
<feature type="domain" description="Exocyst complex subunit EXOC6/Sec15 C-terminal" evidence="5">
    <location>
        <begin position="438"/>
        <end position="797"/>
    </location>
</feature>
<name>A0A078AZ64_STYLE</name>
<dbReference type="AlphaFoldDB" id="A0A078AZ64"/>
<evidence type="ECO:0000256" key="2">
    <source>
        <dbReference type="ARBA" id="ARBA00022448"/>
    </source>
</evidence>
<dbReference type="InterPro" id="IPR042045">
    <property type="entry name" value="EXOC6/Sec15_C_dom1"/>
</dbReference>
<dbReference type="InterPro" id="IPR007225">
    <property type="entry name" value="EXOC6/Sec15"/>
</dbReference>
<proteinExistence type="inferred from homology"/>
<gene>
    <name evidence="6" type="primary">Contig10288.g10979</name>
    <name evidence="6" type="ORF">STYLEM_16494</name>
</gene>
<reference evidence="6 7" key="1">
    <citation type="submission" date="2014-06" db="EMBL/GenBank/DDBJ databases">
        <authorList>
            <person name="Swart Estienne"/>
        </authorList>
    </citation>
    <scope>NUCLEOTIDE SEQUENCE [LARGE SCALE GENOMIC DNA]</scope>
    <source>
        <strain evidence="6 7">130c</strain>
    </source>
</reference>
<dbReference type="Proteomes" id="UP000039865">
    <property type="component" value="Unassembled WGS sequence"/>
</dbReference>
<keyword evidence="3" id="KW-0268">Exocytosis</keyword>
<dbReference type="OrthoDB" id="10267033at2759"/>
<evidence type="ECO:0000256" key="3">
    <source>
        <dbReference type="ARBA" id="ARBA00022483"/>
    </source>
</evidence>
<dbReference type="InParanoid" id="A0A078AZ64"/>
<dbReference type="GO" id="GO:0006886">
    <property type="term" value="P:intracellular protein transport"/>
    <property type="evidence" value="ECO:0007669"/>
    <property type="project" value="InterPro"/>
</dbReference>
<protein>
    <submittedName>
        <fullName evidence="6">Exocyst complex component 6 isoform 2</fullName>
    </submittedName>
</protein>
<dbReference type="EMBL" id="CCKQ01015572">
    <property type="protein sequence ID" value="CDW87391.1"/>
    <property type="molecule type" value="Genomic_DNA"/>
</dbReference>
<evidence type="ECO:0000256" key="4">
    <source>
        <dbReference type="ARBA" id="ARBA00023054"/>
    </source>
</evidence>
<accession>A0A078AZ64</accession>
<evidence type="ECO:0000259" key="5">
    <source>
        <dbReference type="Pfam" id="PF04091"/>
    </source>
</evidence>
<keyword evidence="2" id="KW-0813">Transport</keyword>
<comment type="similarity">
    <text evidence="1">Belongs to the SEC15 family.</text>
</comment>
<evidence type="ECO:0000256" key="1">
    <source>
        <dbReference type="ARBA" id="ARBA00007944"/>
    </source>
</evidence>
<dbReference type="GO" id="GO:0006893">
    <property type="term" value="P:Golgi to plasma membrane transport"/>
    <property type="evidence" value="ECO:0007669"/>
    <property type="project" value="TreeGrafter"/>
</dbReference>
<dbReference type="Gene3D" id="1.10.357.30">
    <property type="entry name" value="Exocyst complex subunit Sec15 C-terminal domain, N-terminal subdomain"/>
    <property type="match status" value="1"/>
</dbReference>
<dbReference type="PANTHER" id="PTHR12702:SF0">
    <property type="entry name" value="EXOCYST COMPLEX COMPONENT 6"/>
    <property type="match status" value="1"/>
</dbReference>
<dbReference type="GO" id="GO:0090522">
    <property type="term" value="P:vesicle tethering involved in exocytosis"/>
    <property type="evidence" value="ECO:0007669"/>
    <property type="project" value="InterPro"/>
</dbReference>
<sequence length="843" mass="98025">MITQIKLTNTSNVSKFKDGIKVIRKELGEMNNCIESIDKDFFSKASKSLEVKSNYFNALESVKQFKEVKRVVERVKKIETLISKDILSVAFHEMDLLKQEVLDEKMPTKLKEWLWSRIQTLDDKIIRLLQKLKTKILADLEDQEISAGTQVLDEVKRFVQILGKQFMLESDMDNRELSHGQTVYTKNGNNNNGNNSAAQYMNMKRSQVGFSFYKSGMGALGGMQPKFQDRSSLAQIAFSRIGNLPKYDTPRNGASPGGFSQVLSPGQISERDNTAQYSAIYSLEAIQKQAVVTQDIMIDIDFAKIDSVRKLFSNIEQENQFINFIQNERIQRILKLSKLPRSKQVLHLIFLETNVEESLARLLGFFVVQIHLTFNLSNIFHPNTLQTYWENCLLQMQKSLESIVMDYDYQPIIQTKKEIVNFVLGMRDLGIAQDLSFLNTLIKLHDVFIDKLLSGLEKQIDDILEYENYEQISVKNSEELFKTVDKYELDLSKYFGMNQNMQLSYPVLLPYSSSVVKLNDLVEKFLQDNFLYWQFLLADKADFTIAYSSCDRILCRTIELLSEHFFHKNKFTILQRAQFCSNLHYFLQSFGFFKKIVFQLANQGAYNFNKDIYGFQFSSENIMNHFKIKCEESIFTELRQKINDFLSIFEGLPWRPKKPDGNNHEFVEDLVLFLRSTIVNLDYQNKELAKQCYLTTFQHLSARITEVLANSKTISQINQAGFINLYQDYLYLTKFAKEQMVDNQQMFEIGMGELQQLISLFTESQVELGVKEILDDDLYRKKYSKINLRKLVLILEKFKDDKVSLGSTQNEEIEKIIQKLPKIKKSDAQSVAKKLRESINFQK</sequence>
<dbReference type="GO" id="GO:0016020">
    <property type="term" value="C:membrane"/>
    <property type="evidence" value="ECO:0007669"/>
    <property type="project" value="TreeGrafter"/>
</dbReference>
<dbReference type="GO" id="GO:0000145">
    <property type="term" value="C:exocyst"/>
    <property type="evidence" value="ECO:0007669"/>
    <property type="project" value="TreeGrafter"/>
</dbReference>
<dbReference type="Gene3D" id="1.20.58.670">
    <property type="entry name" value="Dsl1p vesicle tethering complex, Tip20p subunit, domain D"/>
    <property type="match status" value="1"/>
</dbReference>
<evidence type="ECO:0000313" key="7">
    <source>
        <dbReference type="Proteomes" id="UP000039865"/>
    </source>
</evidence>
<evidence type="ECO:0000313" key="6">
    <source>
        <dbReference type="EMBL" id="CDW87391.1"/>
    </source>
</evidence>
<organism evidence="6 7">
    <name type="scientific">Stylonychia lemnae</name>
    <name type="common">Ciliate</name>
    <dbReference type="NCBI Taxonomy" id="5949"/>
    <lineage>
        <taxon>Eukaryota</taxon>
        <taxon>Sar</taxon>
        <taxon>Alveolata</taxon>
        <taxon>Ciliophora</taxon>
        <taxon>Intramacronucleata</taxon>
        <taxon>Spirotrichea</taxon>
        <taxon>Stichotrichia</taxon>
        <taxon>Sporadotrichida</taxon>
        <taxon>Oxytrichidae</taxon>
        <taxon>Stylonychinae</taxon>
        <taxon>Stylonychia</taxon>
    </lineage>
</organism>
<dbReference type="PANTHER" id="PTHR12702">
    <property type="entry name" value="SEC15"/>
    <property type="match status" value="1"/>
</dbReference>
<dbReference type="InterPro" id="IPR042044">
    <property type="entry name" value="EXOC6PINT-1/Sec15/Tip20_C_dom2"/>
</dbReference>
<keyword evidence="7" id="KW-1185">Reference proteome</keyword>
<keyword evidence="4" id="KW-0175">Coiled coil</keyword>